<sequence>MQLIHFRSCPNKKTTIFNTQININQFHGSLKDGSAIPDQVKQEIKVACIEFVVLDYRPFKTLNDIDFKNLAQKFF</sequence>
<keyword evidence="4" id="KW-1185">Reference proteome</keyword>
<gene>
    <name evidence="2" type="ORF">JXQ802_LOCUS2696</name>
    <name evidence="1" type="ORF">PYM288_LOCUS1554</name>
</gene>
<proteinExistence type="predicted"/>
<reference evidence="1" key="1">
    <citation type="submission" date="2021-02" db="EMBL/GenBank/DDBJ databases">
        <authorList>
            <person name="Nowell W R."/>
        </authorList>
    </citation>
    <scope>NUCLEOTIDE SEQUENCE</scope>
</reference>
<dbReference type="Gene3D" id="1.10.10.1070">
    <property type="entry name" value="Zinc finger, BED domain-containing"/>
    <property type="match status" value="1"/>
</dbReference>
<name>A0A813NV18_9BILA</name>
<dbReference type="EMBL" id="CAJNOL010000034">
    <property type="protein sequence ID" value="CAF0770775.1"/>
    <property type="molecule type" value="Genomic_DNA"/>
</dbReference>
<evidence type="ECO:0000313" key="3">
    <source>
        <dbReference type="Proteomes" id="UP000663854"/>
    </source>
</evidence>
<evidence type="ECO:0000313" key="1">
    <source>
        <dbReference type="EMBL" id="CAF0741037.1"/>
    </source>
</evidence>
<evidence type="ECO:0000313" key="2">
    <source>
        <dbReference type="EMBL" id="CAF0770775.1"/>
    </source>
</evidence>
<organism evidence="1 3">
    <name type="scientific">Rotaria sordida</name>
    <dbReference type="NCBI Taxonomy" id="392033"/>
    <lineage>
        <taxon>Eukaryota</taxon>
        <taxon>Metazoa</taxon>
        <taxon>Spiralia</taxon>
        <taxon>Gnathifera</taxon>
        <taxon>Rotifera</taxon>
        <taxon>Eurotatoria</taxon>
        <taxon>Bdelloidea</taxon>
        <taxon>Philodinida</taxon>
        <taxon>Philodinidae</taxon>
        <taxon>Rotaria</taxon>
    </lineage>
</organism>
<evidence type="ECO:0000313" key="4">
    <source>
        <dbReference type="Proteomes" id="UP000663870"/>
    </source>
</evidence>
<dbReference type="Proteomes" id="UP000663854">
    <property type="component" value="Unassembled WGS sequence"/>
</dbReference>
<dbReference type="AlphaFoldDB" id="A0A813NV18"/>
<dbReference type="EMBL" id="CAJNOH010000008">
    <property type="protein sequence ID" value="CAF0741037.1"/>
    <property type="molecule type" value="Genomic_DNA"/>
</dbReference>
<accession>A0A813NV18</accession>
<protein>
    <submittedName>
        <fullName evidence="1">Uncharacterized protein</fullName>
    </submittedName>
</protein>
<comment type="caution">
    <text evidence="1">The sequence shown here is derived from an EMBL/GenBank/DDBJ whole genome shotgun (WGS) entry which is preliminary data.</text>
</comment>
<dbReference type="Proteomes" id="UP000663870">
    <property type="component" value="Unassembled WGS sequence"/>
</dbReference>
<dbReference type="SUPFAM" id="SSF140996">
    <property type="entry name" value="Hermes dimerisation domain"/>
    <property type="match status" value="1"/>
</dbReference>